<name>A0A2P2QIV6_RHIMU</name>
<proteinExistence type="predicted"/>
<dbReference type="EMBL" id="GGEC01086407">
    <property type="protein sequence ID" value="MBX66891.1"/>
    <property type="molecule type" value="Transcribed_RNA"/>
</dbReference>
<evidence type="ECO:0000313" key="1">
    <source>
        <dbReference type="EMBL" id="MBX66891.1"/>
    </source>
</evidence>
<sequence length="25" mass="2915">MTITNDYIIKGKNIDINNLHMINLI</sequence>
<reference evidence="1" key="1">
    <citation type="submission" date="2018-02" db="EMBL/GenBank/DDBJ databases">
        <title>Rhizophora mucronata_Transcriptome.</title>
        <authorList>
            <person name="Meera S.P."/>
            <person name="Sreeshan A."/>
            <person name="Augustine A."/>
        </authorList>
    </citation>
    <scope>NUCLEOTIDE SEQUENCE</scope>
    <source>
        <tissue evidence="1">Leaf</tissue>
    </source>
</reference>
<protein>
    <submittedName>
        <fullName evidence="1">Uncharacterized protein</fullName>
    </submittedName>
</protein>
<dbReference type="AlphaFoldDB" id="A0A2P2QIV6"/>
<accession>A0A2P2QIV6</accession>
<organism evidence="1">
    <name type="scientific">Rhizophora mucronata</name>
    <name type="common">Asiatic mangrove</name>
    <dbReference type="NCBI Taxonomy" id="61149"/>
    <lineage>
        <taxon>Eukaryota</taxon>
        <taxon>Viridiplantae</taxon>
        <taxon>Streptophyta</taxon>
        <taxon>Embryophyta</taxon>
        <taxon>Tracheophyta</taxon>
        <taxon>Spermatophyta</taxon>
        <taxon>Magnoliopsida</taxon>
        <taxon>eudicotyledons</taxon>
        <taxon>Gunneridae</taxon>
        <taxon>Pentapetalae</taxon>
        <taxon>rosids</taxon>
        <taxon>fabids</taxon>
        <taxon>Malpighiales</taxon>
        <taxon>Rhizophoraceae</taxon>
        <taxon>Rhizophora</taxon>
    </lineage>
</organism>